<protein>
    <recommendedName>
        <fullName evidence="4">UDP-glucose 4-epimerase</fullName>
        <ecNumber evidence="4">5.1.3.2</ecNumber>
    </recommendedName>
</protein>
<comment type="caution">
    <text evidence="9">The sequence shown here is derived from an EMBL/GenBank/DDBJ whole genome shotgun (WGS) entry which is preliminary data.</text>
</comment>
<dbReference type="PANTHER" id="PTHR43725:SF47">
    <property type="entry name" value="UDP-GLUCOSE 4-EPIMERASE"/>
    <property type="match status" value="1"/>
</dbReference>
<evidence type="ECO:0000256" key="5">
    <source>
        <dbReference type="ARBA" id="ARBA00023027"/>
    </source>
</evidence>
<dbReference type="Proteomes" id="UP001516400">
    <property type="component" value="Unassembled WGS sequence"/>
</dbReference>
<keyword evidence="7" id="KW-0413">Isomerase</keyword>
<reference evidence="9 10" key="1">
    <citation type="journal article" date="2021" name="BMC Biol.">
        <title>Horizontally acquired antibacterial genes associated with adaptive radiation of ladybird beetles.</title>
        <authorList>
            <person name="Li H.S."/>
            <person name="Tang X.F."/>
            <person name="Huang Y.H."/>
            <person name="Xu Z.Y."/>
            <person name="Chen M.L."/>
            <person name="Du X.Y."/>
            <person name="Qiu B.Y."/>
            <person name="Chen P.T."/>
            <person name="Zhang W."/>
            <person name="Slipinski A."/>
            <person name="Escalona H.E."/>
            <person name="Waterhouse R.M."/>
            <person name="Zwick A."/>
            <person name="Pang H."/>
        </authorList>
    </citation>
    <scope>NUCLEOTIDE SEQUENCE [LARGE SCALE GENOMIC DNA]</scope>
    <source>
        <strain evidence="9">SYSU2018</strain>
    </source>
</reference>
<dbReference type="GO" id="GO:0006012">
    <property type="term" value="P:galactose metabolic process"/>
    <property type="evidence" value="ECO:0007669"/>
    <property type="project" value="UniProtKB-KW"/>
</dbReference>
<evidence type="ECO:0000256" key="4">
    <source>
        <dbReference type="ARBA" id="ARBA00013189"/>
    </source>
</evidence>
<evidence type="ECO:0000313" key="10">
    <source>
        <dbReference type="Proteomes" id="UP001516400"/>
    </source>
</evidence>
<dbReference type="AlphaFoldDB" id="A0ABD2MFW4"/>
<dbReference type="Pfam" id="PF01370">
    <property type="entry name" value="Epimerase"/>
    <property type="match status" value="1"/>
</dbReference>
<name>A0ABD2MFW4_9CUCU</name>
<sequence>MLILKSLVNLRQFIKYFILLENLLICWVDSKTILVTGAGGYIGSHTIVELLNTNYSVVALDNLSNCYAYNETEIPESLKRVRSLTKKEFIWNKVDIRDKDALNDIFKNIPLMPLFILPH</sequence>
<accession>A0ABD2MFW4</accession>
<dbReference type="Gene3D" id="3.40.50.720">
    <property type="entry name" value="NAD(P)-binding Rossmann-like Domain"/>
    <property type="match status" value="1"/>
</dbReference>
<evidence type="ECO:0000313" key="9">
    <source>
        <dbReference type="EMBL" id="KAL3265290.1"/>
    </source>
</evidence>
<feature type="domain" description="NAD-dependent epimerase/dehydratase" evidence="8">
    <location>
        <begin position="33"/>
        <end position="108"/>
    </location>
</feature>
<keyword evidence="6" id="KW-0119">Carbohydrate metabolism</keyword>
<evidence type="ECO:0000259" key="8">
    <source>
        <dbReference type="Pfam" id="PF01370"/>
    </source>
</evidence>
<evidence type="ECO:0000256" key="1">
    <source>
        <dbReference type="ARBA" id="ARBA00000083"/>
    </source>
</evidence>
<dbReference type="EC" id="5.1.3.2" evidence="4"/>
<comment type="cofactor">
    <cofactor evidence="2">
        <name>NAD(+)</name>
        <dbReference type="ChEBI" id="CHEBI:57540"/>
    </cofactor>
</comment>
<keyword evidence="10" id="KW-1185">Reference proteome</keyword>
<dbReference type="PANTHER" id="PTHR43725">
    <property type="entry name" value="UDP-GLUCOSE 4-EPIMERASE"/>
    <property type="match status" value="1"/>
</dbReference>
<evidence type="ECO:0000256" key="3">
    <source>
        <dbReference type="ARBA" id="ARBA00004947"/>
    </source>
</evidence>
<evidence type="ECO:0000256" key="7">
    <source>
        <dbReference type="ARBA" id="ARBA00023235"/>
    </source>
</evidence>
<dbReference type="EMBL" id="JABFTP020000001">
    <property type="protein sequence ID" value="KAL3265290.1"/>
    <property type="molecule type" value="Genomic_DNA"/>
</dbReference>
<dbReference type="GO" id="GO:0003978">
    <property type="term" value="F:UDP-glucose 4-epimerase activity"/>
    <property type="evidence" value="ECO:0007669"/>
    <property type="project" value="UniProtKB-EC"/>
</dbReference>
<dbReference type="SUPFAM" id="SSF51735">
    <property type="entry name" value="NAD(P)-binding Rossmann-fold domains"/>
    <property type="match status" value="1"/>
</dbReference>
<keyword evidence="5" id="KW-0520">NAD</keyword>
<dbReference type="InterPro" id="IPR001509">
    <property type="entry name" value="Epimerase_deHydtase"/>
</dbReference>
<organism evidence="9 10">
    <name type="scientific">Cryptolaemus montrouzieri</name>
    <dbReference type="NCBI Taxonomy" id="559131"/>
    <lineage>
        <taxon>Eukaryota</taxon>
        <taxon>Metazoa</taxon>
        <taxon>Ecdysozoa</taxon>
        <taxon>Arthropoda</taxon>
        <taxon>Hexapoda</taxon>
        <taxon>Insecta</taxon>
        <taxon>Pterygota</taxon>
        <taxon>Neoptera</taxon>
        <taxon>Endopterygota</taxon>
        <taxon>Coleoptera</taxon>
        <taxon>Polyphaga</taxon>
        <taxon>Cucujiformia</taxon>
        <taxon>Coccinelloidea</taxon>
        <taxon>Coccinellidae</taxon>
        <taxon>Scymninae</taxon>
        <taxon>Scymnini</taxon>
        <taxon>Cryptolaemus</taxon>
    </lineage>
</organism>
<evidence type="ECO:0000256" key="6">
    <source>
        <dbReference type="ARBA" id="ARBA00023144"/>
    </source>
</evidence>
<comment type="pathway">
    <text evidence="3">Carbohydrate metabolism; galactose metabolism.</text>
</comment>
<keyword evidence="6" id="KW-0299">Galactose metabolism</keyword>
<dbReference type="InterPro" id="IPR036291">
    <property type="entry name" value="NAD(P)-bd_dom_sf"/>
</dbReference>
<gene>
    <name evidence="9" type="ORF">HHI36_009500</name>
</gene>
<proteinExistence type="predicted"/>
<comment type="catalytic activity">
    <reaction evidence="1">
        <text>UDP-alpha-D-glucose = UDP-alpha-D-galactose</text>
        <dbReference type="Rhea" id="RHEA:22168"/>
        <dbReference type="ChEBI" id="CHEBI:58885"/>
        <dbReference type="ChEBI" id="CHEBI:66914"/>
        <dbReference type="EC" id="5.1.3.2"/>
    </reaction>
</comment>
<evidence type="ECO:0000256" key="2">
    <source>
        <dbReference type="ARBA" id="ARBA00001911"/>
    </source>
</evidence>